<keyword evidence="1 5" id="KW-0489">Methyltransferase</keyword>
<protein>
    <submittedName>
        <fullName evidence="5">Ubiquinone biosynthesis O-methyltransferase, mitochondrial</fullName>
        <ecNumber evidence="5">2.1.1.222</ecNumber>
    </submittedName>
</protein>
<dbReference type="AlphaFoldDB" id="A0A6S7DEM9"/>
<keyword evidence="2 5" id="KW-0808">Transferase</keyword>
<dbReference type="EMBL" id="CADIKZ010000007">
    <property type="protein sequence ID" value="CAB3872677.1"/>
    <property type="molecule type" value="Genomic_DNA"/>
</dbReference>
<proteinExistence type="predicted"/>
<evidence type="ECO:0000256" key="1">
    <source>
        <dbReference type="ARBA" id="ARBA00022603"/>
    </source>
</evidence>
<dbReference type="GO" id="GO:0008757">
    <property type="term" value="F:S-adenosylmethionine-dependent methyltransferase activity"/>
    <property type="evidence" value="ECO:0007669"/>
    <property type="project" value="InterPro"/>
</dbReference>
<dbReference type="SUPFAM" id="SSF53335">
    <property type="entry name" value="S-adenosyl-L-methionine-dependent methyltransferases"/>
    <property type="match status" value="1"/>
</dbReference>
<feature type="domain" description="Methyltransferase type 11" evidence="4">
    <location>
        <begin position="133"/>
        <end position="226"/>
    </location>
</feature>
<organism evidence="5 6">
    <name type="scientific">Achromobacter pulmonis</name>
    <dbReference type="NCBI Taxonomy" id="1389932"/>
    <lineage>
        <taxon>Bacteria</taxon>
        <taxon>Pseudomonadati</taxon>
        <taxon>Pseudomonadota</taxon>
        <taxon>Betaproteobacteria</taxon>
        <taxon>Burkholderiales</taxon>
        <taxon>Alcaligenaceae</taxon>
        <taxon>Achromobacter</taxon>
    </lineage>
</organism>
<dbReference type="Pfam" id="PF08241">
    <property type="entry name" value="Methyltransf_11"/>
    <property type="match status" value="1"/>
</dbReference>
<reference evidence="5 6" key="1">
    <citation type="submission" date="2020-04" db="EMBL/GenBank/DDBJ databases">
        <authorList>
            <person name="De Canck E."/>
        </authorList>
    </citation>
    <scope>NUCLEOTIDE SEQUENCE [LARGE SCALE GENOMIC DNA]</scope>
    <source>
        <strain evidence="5 6">LMG 26788</strain>
    </source>
</reference>
<dbReference type="GO" id="GO:0102208">
    <property type="term" value="F:2-polyprenyl-6-hydroxyphenol methylase activity"/>
    <property type="evidence" value="ECO:0007669"/>
    <property type="project" value="UniProtKB-EC"/>
</dbReference>
<dbReference type="RefSeq" id="WP_175133675.1">
    <property type="nucleotide sequence ID" value="NZ_CADIJV010000015.1"/>
</dbReference>
<keyword evidence="3" id="KW-0949">S-adenosyl-L-methionine</keyword>
<evidence type="ECO:0000256" key="2">
    <source>
        <dbReference type="ARBA" id="ARBA00022679"/>
    </source>
</evidence>
<dbReference type="Gene3D" id="3.40.50.150">
    <property type="entry name" value="Vaccinia Virus protein VP39"/>
    <property type="match status" value="1"/>
</dbReference>
<dbReference type="Proteomes" id="UP000494203">
    <property type="component" value="Unassembled WGS sequence"/>
</dbReference>
<evidence type="ECO:0000256" key="3">
    <source>
        <dbReference type="ARBA" id="ARBA00022691"/>
    </source>
</evidence>
<name>A0A6S7DEM9_9BURK</name>
<dbReference type="PANTHER" id="PTHR43464">
    <property type="entry name" value="METHYLTRANSFERASE"/>
    <property type="match status" value="1"/>
</dbReference>
<dbReference type="CDD" id="cd02440">
    <property type="entry name" value="AdoMet_MTases"/>
    <property type="match status" value="1"/>
</dbReference>
<dbReference type="PANTHER" id="PTHR43464:SF19">
    <property type="entry name" value="UBIQUINONE BIOSYNTHESIS O-METHYLTRANSFERASE, MITOCHONDRIAL"/>
    <property type="match status" value="1"/>
</dbReference>
<dbReference type="GO" id="GO:0032259">
    <property type="term" value="P:methylation"/>
    <property type="evidence" value="ECO:0007669"/>
    <property type="project" value="UniProtKB-KW"/>
</dbReference>
<sequence length="323" mass="37082">MAGSRTQGFETRAVRAIRRRLYRIRDRIMGPDPRVAAVVQDKVHALEERLVEQLTYLQNEISEARQYLRFLLGESDRYHQWMNQTRASFNTQWDMLPEGAHLVTDEAFVANSGKLIETYTQLPASWFKGKSILDAGCGNGRWAYALSRLGANVMAVDQSEHGLRNVRRLCEEFPGFRHRAVNLLEPLPFNDQFDLVWSYGVLHHTGDTKRAFDNILPAVKADGSMFLMLYGEPCRTGEYAEINTYVQHRRATAAMTFAEKVQYLKSIYPAELVHGYFDAISPAINDLYRYDEILDWLNLSGFSRVSRTLDSRNLHIMAHRNGG</sequence>
<dbReference type="EC" id="2.1.1.222" evidence="5"/>
<evidence type="ECO:0000259" key="4">
    <source>
        <dbReference type="Pfam" id="PF08241"/>
    </source>
</evidence>
<dbReference type="InterPro" id="IPR013216">
    <property type="entry name" value="Methyltransf_11"/>
</dbReference>
<keyword evidence="5" id="KW-0830">Ubiquinone</keyword>
<gene>
    <name evidence="5" type="primary">COQ3</name>
    <name evidence="5" type="ORF">LMG26788_02860</name>
</gene>
<dbReference type="InterPro" id="IPR029063">
    <property type="entry name" value="SAM-dependent_MTases_sf"/>
</dbReference>
<evidence type="ECO:0000313" key="6">
    <source>
        <dbReference type="Proteomes" id="UP000494203"/>
    </source>
</evidence>
<accession>A0A6S7DEM9</accession>
<evidence type="ECO:0000313" key="5">
    <source>
        <dbReference type="EMBL" id="CAB3872677.1"/>
    </source>
</evidence>
<keyword evidence="6" id="KW-1185">Reference proteome</keyword>